<dbReference type="InterPro" id="IPR011058">
    <property type="entry name" value="Cyanovirin-N"/>
</dbReference>
<dbReference type="EMBL" id="JAATWM020000027">
    <property type="protein sequence ID" value="KAF9874183.1"/>
    <property type="molecule type" value="Genomic_DNA"/>
</dbReference>
<proteinExistence type="predicted"/>
<name>A0A9P6LI22_9PEZI</name>
<keyword evidence="1" id="KW-0732">Signal</keyword>
<dbReference type="SMART" id="SM01111">
    <property type="entry name" value="CVNH"/>
    <property type="match status" value="1"/>
</dbReference>
<dbReference type="InterPro" id="IPR036673">
    <property type="entry name" value="Cyanovirin-N_sf"/>
</dbReference>
<evidence type="ECO:0000313" key="4">
    <source>
        <dbReference type="Proteomes" id="UP000781932"/>
    </source>
</evidence>
<evidence type="ECO:0000256" key="1">
    <source>
        <dbReference type="SAM" id="SignalP"/>
    </source>
</evidence>
<dbReference type="OrthoDB" id="2947935at2759"/>
<feature type="domain" description="Cyanovirin-N" evidence="2">
    <location>
        <begin position="98"/>
        <end position="212"/>
    </location>
</feature>
<reference evidence="3" key="2">
    <citation type="submission" date="2020-11" db="EMBL/GenBank/DDBJ databases">
        <title>Whole genome sequencing of Colletotrichum sp.</title>
        <authorList>
            <person name="Li H."/>
        </authorList>
    </citation>
    <scope>NUCLEOTIDE SEQUENCE</scope>
    <source>
        <strain evidence="3">CkLH20</strain>
    </source>
</reference>
<dbReference type="GeneID" id="62163955"/>
<protein>
    <recommendedName>
        <fullName evidence="2">Cyanovirin-N domain-containing protein</fullName>
    </recommendedName>
</protein>
<dbReference type="Proteomes" id="UP000781932">
    <property type="component" value="Unassembled WGS sequence"/>
</dbReference>
<accession>A0A9P6LI22</accession>
<reference evidence="3" key="1">
    <citation type="submission" date="2020-03" db="EMBL/GenBank/DDBJ databases">
        <authorList>
            <person name="He L."/>
        </authorList>
    </citation>
    <scope>NUCLEOTIDE SEQUENCE</scope>
    <source>
        <strain evidence="3">CkLH20</strain>
    </source>
</reference>
<dbReference type="Gene3D" id="2.30.60.10">
    <property type="entry name" value="Cyanovirin-N"/>
    <property type="match status" value="1"/>
</dbReference>
<gene>
    <name evidence="3" type="ORF">CkaCkLH20_08166</name>
</gene>
<dbReference type="Pfam" id="PF08881">
    <property type="entry name" value="CVNH"/>
    <property type="match status" value="1"/>
</dbReference>
<feature type="chain" id="PRO_5040244287" description="Cyanovirin-N domain-containing protein" evidence="1">
    <location>
        <begin position="22"/>
        <end position="266"/>
    </location>
</feature>
<dbReference type="SUPFAM" id="SSF51322">
    <property type="entry name" value="Cyanovirin-N"/>
    <property type="match status" value="1"/>
</dbReference>
<evidence type="ECO:0000313" key="3">
    <source>
        <dbReference type="EMBL" id="KAF9874183.1"/>
    </source>
</evidence>
<dbReference type="RefSeq" id="XP_038743644.1">
    <property type="nucleotide sequence ID" value="XM_038890881.1"/>
</dbReference>
<feature type="signal peptide" evidence="1">
    <location>
        <begin position="1"/>
        <end position="21"/>
    </location>
</feature>
<keyword evidence="4" id="KW-1185">Reference proteome</keyword>
<dbReference type="AlphaFoldDB" id="A0A9P6LI22"/>
<sequence>MKFTTAIASAILGFVAGSATAAAVPRGAETNGIIEVLSADKADNGIKGNGIIEVLSTGEANNDIKGNGIIEVLSADKSNDTIKGNGIIEVLSADKKGGFGETCHNPRLDSRIINENQHIYSIHATCADNKDQWVKTHIQLNRCLKNDDGDLAWANVGYFDDSCKDCILTTSNEDESEILLTCTCIGARDNRPTPSTINLNDGIRNSFGVIWCGEQTGYIEELLQPEPTPRALPPSFKLVTAELNKTAPAAGPSDPLAEFYQKALEI</sequence>
<comment type="caution">
    <text evidence="3">The sequence shown here is derived from an EMBL/GenBank/DDBJ whole genome shotgun (WGS) entry which is preliminary data.</text>
</comment>
<organism evidence="3 4">
    <name type="scientific">Colletotrichum karsti</name>
    <dbReference type="NCBI Taxonomy" id="1095194"/>
    <lineage>
        <taxon>Eukaryota</taxon>
        <taxon>Fungi</taxon>
        <taxon>Dikarya</taxon>
        <taxon>Ascomycota</taxon>
        <taxon>Pezizomycotina</taxon>
        <taxon>Sordariomycetes</taxon>
        <taxon>Hypocreomycetidae</taxon>
        <taxon>Glomerellales</taxon>
        <taxon>Glomerellaceae</taxon>
        <taxon>Colletotrichum</taxon>
        <taxon>Colletotrichum boninense species complex</taxon>
    </lineage>
</organism>
<evidence type="ECO:0000259" key="2">
    <source>
        <dbReference type="SMART" id="SM01111"/>
    </source>
</evidence>